<organism evidence="7 8">
    <name type="scientific">Paramuricea clavata</name>
    <name type="common">Red gorgonian</name>
    <name type="synonym">Violescent sea-whip</name>
    <dbReference type="NCBI Taxonomy" id="317549"/>
    <lineage>
        <taxon>Eukaryota</taxon>
        <taxon>Metazoa</taxon>
        <taxon>Cnidaria</taxon>
        <taxon>Anthozoa</taxon>
        <taxon>Octocorallia</taxon>
        <taxon>Malacalcyonacea</taxon>
        <taxon>Plexauridae</taxon>
        <taxon>Paramuricea</taxon>
    </lineage>
</organism>
<dbReference type="Proteomes" id="UP001152795">
    <property type="component" value="Unassembled WGS sequence"/>
</dbReference>
<dbReference type="GO" id="GO:0012505">
    <property type="term" value="C:endomembrane system"/>
    <property type="evidence" value="ECO:0007669"/>
    <property type="project" value="UniProtKB-ARBA"/>
</dbReference>
<name>A0A7D9E510_PARCT</name>
<evidence type="ECO:0000256" key="1">
    <source>
        <dbReference type="ARBA" id="ARBA00001913"/>
    </source>
</evidence>
<feature type="domain" description="Sulfatase N-terminal" evidence="6">
    <location>
        <begin position="19"/>
        <end position="116"/>
    </location>
</feature>
<comment type="cofactor">
    <cofactor evidence="1">
        <name>Ca(2+)</name>
        <dbReference type="ChEBI" id="CHEBI:29108"/>
    </cofactor>
</comment>
<dbReference type="GO" id="GO:0004065">
    <property type="term" value="F:arylsulfatase activity"/>
    <property type="evidence" value="ECO:0007669"/>
    <property type="project" value="TreeGrafter"/>
</dbReference>
<sequence>NLFHRADFIIILLTLLANVDDLGVGDIGCFGNDTIKTPNVDRLAERGAKLNHNLSPESICTPSRAAMLTGRYAIRSGLASGPGELRVISSLASSAGLPNNETTFAEVLQENGYRTSKKKFRASGDQIFCKCNVTAILQLNSHCIYACFGIPPRKGRYNTLSLKLVVLVTHENRPSRTQKCNGPSSGGPRSLSEGLIGKWHLGLHCKSRDNCHHPLNMGFHEFYGLPFTNARDCGPIAEGSSFLLLLQNTLYPVIIGCVVLGLGMLFTGVISTKYTIVLMCFSVLSLLVVPFPLQSVISRMCCLTMRGFEVVEQPTNLENLTVRFTNDAKRFIRKNKKQPFLLFMSYAKVHAVLFTSPKFKGHSAHGRYGDNVEEMDWSVGEIVSALEGENLLENTLVYFTSDHGPFLEIVLLEWFFSSTIVFFEGKGQSWEGGIRVPTVAVWKDRIPAGITINEPTNSMDIFTTMIELAGGAIPRDRTIDGKNIFPLLIQEQSISPHDFMFHYCGSAIHAIRYRPRSGNITWKAHFITPVWAPGKEICDRTVILCECFAGHVTHHDPPLLYDVTHDPYERNKLDSSLEVHQNVLLKMKQAMKNHQQEIRPVPKQLGYPNAWPNPRLQPCCNFPYCSCIEE</sequence>
<evidence type="ECO:0000256" key="2">
    <source>
        <dbReference type="ARBA" id="ARBA00008779"/>
    </source>
</evidence>
<dbReference type="Pfam" id="PF00884">
    <property type="entry name" value="Sulfatase"/>
    <property type="match status" value="2"/>
</dbReference>
<evidence type="ECO:0000256" key="5">
    <source>
        <dbReference type="ARBA" id="ARBA00022837"/>
    </source>
</evidence>
<dbReference type="PANTHER" id="PTHR42693:SF49">
    <property type="entry name" value="SULFATASE N-TERMINAL DOMAIN-CONTAINING PROTEIN"/>
    <property type="match status" value="1"/>
</dbReference>
<dbReference type="Gene3D" id="1.10.287.550">
    <property type="entry name" value="Helix hairpin bin"/>
    <property type="match status" value="1"/>
</dbReference>
<dbReference type="Pfam" id="PF14707">
    <property type="entry name" value="Sulfatase_C"/>
    <property type="match status" value="1"/>
</dbReference>
<accession>A0A7D9E510</accession>
<dbReference type="EMBL" id="CACRXK020003458">
    <property type="protein sequence ID" value="CAB3998873.1"/>
    <property type="molecule type" value="Genomic_DNA"/>
</dbReference>
<dbReference type="Gene3D" id="3.30.1120.10">
    <property type="match status" value="1"/>
</dbReference>
<dbReference type="AlphaFoldDB" id="A0A7D9E510"/>
<dbReference type="GO" id="GO:0005737">
    <property type="term" value="C:cytoplasm"/>
    <property type="evidence" value="ECO:0007669"/>
    <property type="project" value="UniProtKB-ARBA"/>
</dbReference>
<feature type="non-terminal residue" evidence="7">
    <location>
        <position position="630"/>
    </location>
</feature>
<keyword evidence="3" id="KW-0479">Metal-binding</keyword>
<gene>
    <name evidence="7" type="ORF">PACLA_8A058946</name>
</gene>
<comment type="similarity">
    <text evidence="2">Belongs to the sulfatase family.</text>
</comment>
<dbReference type="InterPro" id="IPR024607">
    <property type="entry name" value="Sulfatase_CS"/>
</dbReference>
<feature type="domain" description="Sulfatase N-terminal" evidence="6">
    <location>
        <begin position="194"/>
        <end position="470"/>
    </location>
</feature>
<dbReference type="GO" id="GO:0046872">
    <property type="term" value="F:metal ion binding"/>
    <property type="evidence" value="ECO:0007669"/>
    <property type="project" value="UniProtKB-KW"/>
</dbReference>
<dbReference type="PROSITE" id="PS00523">
    <property type="entry name" value="SULFATASE_1"/>
    <property type="match status" value="1"/>
</dbReference>
<dbReference type="PANTHER" id="PTHR42693">
    <property type="entry name" value="ARYLSULFATASE FAMILY MEMBER"/>
    <property type="match status" value="1"/>
</dbReference>
<keyword evidence="8" id="KW-1185">Reference proteome</keyword>
<dbReference type="Gene3D" id="3.40.720.10">
    <property type="entry name" value="Alkaline Phosphatase, subunit A"/>
    <property type="match status" value="2"/>
</dbReference>
<evidence type="ECO:0000256" key="4">
    <source>
        <dbReference type="ARBA" id="ARBA00022801"/>
    </source>
</evidence>
<dbReference type="OrthoDB" id="5983437at2759"/>
<dbReference type="InterPro" id="IPR000917">
    <property type="entry name" value="Sulfatase_N"/>
</dbReference>
<evidence type="ECO:0000259" key="6">
    <source>
        <dbReference type="Pfam" id="PF00884"/>
    </source>
</evidence>
<protein>
    <submittedName>
        <fullName evidence="7">Steryl-sulfatase-like</fullName>
    </submittedName>
</protein>
<dbReference type="FunFam" id="3.30.1120.10:FF:000001">
    <property type="entry name" value="Arylsulfatase E"/>
    <property type="match status" value="1"/>
</dbReference>
<comment type="caution">
    <text evidence="7">The sequence shown here is derived from an EMBL/GenBank/DDBJ whole genome shotgun (WGS) entry which is preliminary data.</text>
</comment>
<keyword evidence="5" id="KW-0106">Calcium</keyword>
<proteinExistence type="inferred from homology"/>
<evidence type="ECO:0000313" key="8">
    <source>
        <dbReference type="Proteomes" id="UP001152795"/>
    </source>
</evidence>
<keyword evidence="4" id="KW-0378">Hydrolase</keyword>
<dbReference type="SUPFAM" id="SSF53649">
    <property type="entry name" value="Alkaline phosphatase-like"/>
    <property type="match status" value="1"/>
</dbReference>
<dbReference type="InterPro" id="IPR050738">
    <property type="entry name" value="Sulfatase"/>
</dbReference>
<evidence type="ECO:0000313" key="7">
    <source>
        <dbReference type="EMBL" id="CAB3998873.1"/>
    </source>
</evidence>
<evidence type="ECO:0000256" key="3">
    <source>
        <dbReference type="ARBA" id="ARBA00022723"/>
    </source>
</evidence>
<reference evidence="7" key="1">
    <citation type="submission" date="2020-04" db="EMBL/GenBank/DDBJ databases">
        <authorList>
            <person name="Alioto T."/>
            <person name="Alioto T."/>
            <person name="Gomez Garrido J."/>
        </authorList>
    </citation>
    <scope>NUCLEOTIDE SEQUENCE</scope>
    <source>
        <strain evidence="7">A484AB</strain>
    </source>
</reference>
<dbReference type="InterPro" id="IPR017850">
    <property type="entry name" value="Alkaline_phosphatase_core_sf"/>
</dbReference>